<evidence type="ECO:0000313" key="7">
    <source>
        <dbReference type="EMBL" id="GGB71070.1"/>
    </source>
</evidence>
<evidence type="ECO:0000256" key="4">
    <source>
        <dbReference type="ARBA" id="ARBA00023136"/>
    </source>
</evidence>
<name>A0ABQ1JK52_9PROT</name>
<proteinExistence type="predicted"/>
<keyword evidence="4 5" id="KW-0472">Membrane</keyword>
<comment type="subcellular location">
    <subcellularLocation>
        <location evidence="1">Endomembrane system</location>
        <topology evidence="1">Multi-pass membrane protein</topology>
    </subcellularLocation>
</comment>
<evidence type="ECO:0000256" key="5">
    <source>
        <dbReference type="SAM" id="Phobius"/>
    </source>
</evidence>
<keyword evidence="3 5" id="KW-1133">Transmembrane helix</keyword>
<comment type="caution">
    <text evidence="7">The sequence shown here is derived from an EMBL/GenBank/DDBJ whole genome shotgun (WGS) entry which is preliminary data.</text>
</comment>
<keyword evidence="2 5" id="KW-0812">Transmembrane</keyword>
<dbReference type="Pfam" id="PF02656">
    <property type="entry name" value="DUF202"/>
    <property type="match status" value="1"/>
</dbReference>
<evidence type="ECO:0000313" key="8">
    <source>
        <dbReference type="Proteomes" id="UP000628854"/>
    </source>
</evidence>
<sequence length="127" mass="13993">MPTSNELAEERTDLAQDRTDWAEDRTILANERTFAGWMRTGLASAGIGLGFQAIFRAVEPTWLAKVGASVFLMIAIIVFWLAQAKACSLAKRMDAHAAKPMGHSNFRRISLLFIAGTVTLATILWLL</sequence>
<feature type="transmembrane region" description="Helical" evidence="5">
    <location>
        <begin position="34"/>
        <end position="55"/>
    </location>
</feature>
<dbReference type="RefSeq" id="WP_084392430.1">
    <property type="nucleotide sequence ID" value="NZ_BMKF01000002.1"/>
</dbReference>
<organism evidence="7 8">
    <name type="scientific">Henriciella pelagia</name>
    <dbReference type="NCBI Taxonomy" id="1977912"/>
    <lineage>
        <taxon>Bacteria</taxon>
        <taxon>Pseudomonadati</taxon>
        <taxon>Pseudomonadota</taxon>
        <taxon>Alphaproteobacteria</taxon>
        <taxon>Hyphomonadales</taxon>
        <taxon>Hyphomonadaceae</taxon>
        <taxon>Henriciella</taxon>
    </lineage>
</organism>
<evidence type="ECO:0000259" key="6">
    <source>
        <dbReference type="Pfam" id="PF02656"/>
    </source>
</evidence>
<feature type="transmembrane region" description="Helical" evidence="5">
    <location>
        <begin position="61"/>
        <end position="82"/>
    </location>
</feature>
<gene>
    <name evidence="7" type="ORF">GCM10011503_19690</name>
</gene>
<feature type="transmembrane region" description="Helical" evidence="5">
    <location>
        <begin position="109"/>
        <end position="126"/>
    </location>
</feature>
<accession>A0ABQ1JK52</accession>
<evidence type="ECO:0000256" key="1">
    <source>
        <dbReference type="ARBA" id="ARBA00004127"/>
    </source>
</evidence>
<keyword evidence="8" id="KW-1185">Reference proteome</keyword>
<dbReference type="Proteomes" id="UP000628854">
    <property type="component" value="Unassembled WGS sequence"/>
</dbReference>
<dbReference type="InterPro" id="IPR003807">
    <property type="entry name" value="DUF202"/>
</dbReference>
<evidence type="ECO:0000256" key="3">
    <source>
        <dbReference type="ARBA" id="ARBA00022989"/>
    </source>
</evidence>
<dbReference type="EMBL" id="BMKF01000002">
    <property type="protein sequence ID" value="GGB71070.1"/>
    <property type="molecule type" value="Genomic_DNA"/>
</dbReference>
<evidence type="ECO:0000256" key="2">
    <source>
        <dbReference type="ARBA" id="ARBA00022692"/>
    </source>
</evidence>
<reference evidence="8" key="1">
    <citation type="journal article" date="2019" name="Int. J. Syst. Evol. Microbiol.">
        <title>The Global Catalogue of Microorganisms (GCM) 10K type strain sequencing project: providing services to taxonomists for standard genome sequencing and annotation.</title>
        <authorList>
            <consortium name="The Broad Institute Genomics Platform"/>
            <consortium name="The Broad Institute Genome Sequencing Center for Infectious Disease"/>
            <person name="Wu L."/>
            <person name="Ma J."/>
        </authorList>
    </citation>
    <scope>NUCLEOTIDE SEQUENCE [LARGE SCALE GENOMIC DNA]</scope>
    <source>
        <strain evidence="8">CGMCC 1.15928</strain>
    </source>
</reference>
<protein>
    <recommendedName>
        <fullName evidence="6">DUF202 domain-containing protein</fullName>
    </recommendedName>
</protein>
<feature type="domain" description="DUF202" evidence="6">
    <location>
        <begin position="25"/>
        <end position="88"/>
    </location>
</feature>